<comment type="caution">
    <text evidence="2">The sequence shown here is derived from an EMBL/GenBank/DDBJ whole genome shotgun (WGS) entry which is preliminary data.</text>
</comment>
<dbReference type="PANTHER" id="PTHR39323:SF1">
    <property type="entry name" value="BLR1149 PROTEIN"/>
    <property type="match status" value="1"/>
</dbReference>
<dbReference type="PANTHER" id="PTHR39323">
    <property type="entry name" value="BLR1149 PROTEIN"/>
    <property type="match status" value="1"/>
</dbReference>
<reference evidence="2" key="2">
    <citation type="journal article" date="2014" name="ISME J.">
        <title>Microbial stratification in low pH oxic and suboxic macroscopic growths along an acid mine drainage.</title>
        <authorList>
            <person name="Mendez-Garcia C."/>
            <person name="Mesa V."/>
            <person name="Sprenger R.R."/>
            <person name="Richter M."/>
            <person name="Diez M.S."/>
            <person name="Solano J."/>
            <person name="Bargiela R."/>
            <person name="Golyshina O.V."/>
            <person name="Manteca A."/>
            <person name="Ramos J.L."/>
            <person name="Gallego J.R."/>
            <person name="Llorente I."/>
            <person name="Martins Dos Santos V.A."/>
            <person name="Jensen O.N."/>
            <person name="Pelaez A.I."/>
            <person name="Sanchez J."/>
            <person name="Ferrer M."/>
        </authorList>
    </citation>
    <scope>NUCLEOTIDE SEQUENCE</scope>
</reference>
<sequence length="168" mass="17403">MGSSVRPVPNAPALLIEPDAGGPRTLVVADVHLGLGGTPDRPEGPPEGSAGSLAGRLRDLAARTGAARLVIAGDVKHPIVGTPPGLRRVVFDFFRTLLAAGLEVDVVLGNHDVGLVRYLPREVHVHAATGAVVDGVGIFHGHTWPTNVVLRAPTLVVGHLHPGFRLAP</sequence>
<dbReference type="EMBL" id="AUZY01008910">
    <property type="protein sequence ID" value="EQD44414.1"/>
    <property type="molecule type" value="Genomic_DNA"/>
</dbReference>
<protein>
    <submittedName>
        <fullName evidence="2">Metallophosphoesterase</fullName>
    </submittedName>
</protein>
<evidence type="ECO:0000256" key="1">
    <source>
        <dbReference type="SAM" id="MobiDB-lite"/>
    </source>
</evidence>
<dbReference type="AlphaFoldDB" id="T1AUN5"/>
<dbReference type="SUPFAM" id="SSF56300">
    <property type="entry name" value="Metallo-dependent phosphatases"/>
    <property type="match status" value="1"/>
</dbReference>
<dbReference type="Gene3D" id="3.60.21.10">
    <property type="match status" value="1"/>
</dbReference>
<accession>T1AUN5</accession>
<proteinExistence type="predicted"/>
<feature type="non-terminal residue" evidence="2">
    <location>
        <position position="168"/>
    </location>
</feature>
<dbReference type="InterPro" id="IPR029052">
    <property type="entry name" value="Metallo-depent_PP-like"/>
</dbReference>
<organism evidence="2">
    <name type="scientific">mine drainage metagenome</name>
    <dbReference type="NCBI Taxonomy" id="410659"/>
    <lineage>
        <taxon>unclassified sequences</taxon>
        <taxon>metagenomes</taxon>
        <taxon>ecological metagenomes</taxon>
    </lineage>
</organism>
<reference evidence="2" key="1">
    <citation type="submission" date="2013-08" db="EMBL/GenBank/DDBJ databases">
        <authorList>
            <person name="Mendez C."/>
            <person name="Richter M."/>
            <person name="Ferrer M."/>
            <person name="Sanchez J."/>
        </authorList>
    </citation>
    <scope>NUCLEOTIDE SEQUENCE</scope>
</reference>
<feature type="region of interest" description="Disordered" evidence="1">
    <location>
        <begin position="33"/>
        <end position="52"/>
    </location>
</feature>
<name>T1AUN5_9ZZZZ</name>
<gene>
    <name evidence="2" type="ORF">B1B_13534</name>
</gene>
<evidence type="ECO:0000313" key="2">
    <source>
        <dbReference type="EMBL" id="EQD44414.1"/>
    </source>
</evidence>